<keyword evidence="9" id="KW-1185">Reference proteome</keyword>
<dbReference type="GeneID" id="93842301"/>
<dbReference type="PANTHER" id="PTHR11959">
    <property type="entry name" value="4-HYDROXYPHENYLPYRUVATE DIOXYGENASE"/>
    <property type="match status" value="1"/>
</dbReference>
<dbReference type="GO" id="GO:0050585">
    <property type="term" value="F:4-hydroxymandelate synthase activity"/>
    <property type="evidence" value="ECO:0007669"/>
    <property type="project" value="UniProtKB-EC"/>
</dbReference>
<dbReference type="InterPro" id="IPR005956">
    <property type="entry name" value="4OHPhenylPyrv_dOase"/>
</dbReference>
<feature type="domain" description="VOC" evidence="7">
    <location>
        <begin position="174"/>
        <end position="325"/>
    </location>
</feature>
<protein>
    <submittedName>
        <fullName evidence="8">4-hydroxymandelate synthase</fullName>
        <ecNumber evidence="8">1.13.11.46</ecNumber>
    </submittedName>
</protein>
<dbReference type="NCBIfam" id="TIGR01263">
    <property type="entry name" value="4HPPD"/>
    <property type="match status" value="1"/>
</dbReference>
<evidence type="ECO:0000256" key="1">
    <source>
        <dbReference type="ARBA" id="ARBA00005877"/>
    </source>
</evidence>
<dbReference type="Proteomes" id="UP000579531">
    <property type="component" value="Unassembled WGS sequence"/>
</dbReference>
<dbReference type="InterPro" id="IPR041735">
    <property type="entry name" value="4OHPhenylPyrv_dOase_C"/>
</dbReference>
<evidence type="ECO:0000256" key="4">
    <source>
        <dbReference type="ARBA" id="ARBA00023004"/>
    </source>
</evidence>
<dbReference type="GO" id="GO:0046872">
    <property type="term" value="F:metal ion binding"/>
    <property type="evidence" value="ECO:0007669"/>
    <property type="project" value="UniProtKB-KW"/>
</dbReference>
<proteinExistence type="inferred from homology"/>
<evidence type="ECO:0000256" key="2">
    <source>
        <dbReference type="ARBA" id="ARBA00022723"/>
    </source>
</evidence>
<keyword evidence="3" id="KW-0677">Repeat</keyword>
<dbReference type="Gene3D" id="3.10.180.10">
    <property type="entry name" value="2,3-Dihydroxybiphenyl 1,2-Dioxygenase, domain 1"/>
    <property type="match status" value="2"/>
</dbReference>
<dbReference type="RefSeq" id="WP_184851637.1">
    <property type="nucleotide sequence ID" value="NZ_BAABFE010000025.1"/>
</dbReference>
<dbReference type="CDD" id="cd07250">
    <property type="entry name" value="HPPD_C_like"/>
    <property type="match status" value="1"/>
</dbReference>
<feature type="binding site" evidence="5">
    <location>
        <position position="257"/>
    </location>
    <ligand>
        <name>Fe cation</name>
        <dbReference type="ChEBI" id="CHEBI:24875"/>
    </ligand>
</feature>
<dbReference type="EC" id="1.13.11.46" evidence="8"/>
<sequence>MTTAAEIARNDAALPVDDLRLDHVEFYVEDLDRASAHWTEHYAFTPVGTARGPHHRALALRHGRTLLILTQGTDDDHPATAYVQQHGDGVARIALRTADAAAAYEHAVARGARPVAGPAPQAGPGTPTAAAVSGFGDVVHTLVERGDSDDLPPGFEPLAPAAPAQAADGPGLLEIDHFAVCLEVGELADTVDHYREALGFREIFEERIAVGAQAMLSKVVQSRSGDITLTLIQPDPEAEPGQIDDFLKNHGGSGVQHIAFSSPDAASTVRALTRRGVEFLTTPATYYELLGRRVALRRHDLDTLRSLNLLVDEDHAGQLFQIFTRSAHPRRTLFFEVIERLGAQTFGSSNIRALYEAVELEMSRRNGPGL</sequence>
<dbReference type="Pfam" id="PF00903">
    <property type="entry name" value="Glyoxalase"/>
    <property type="match status" value="1"/>
</dbReference>
<dbReference type="PANTHER" id="PTHR11959:SF1">
    <property type="entry name" value="4-HYDROXYPHENYLPYRUVATE DIOXYGENASE"/>
    <property type="match status" value="1"/>
</dbReference>
<dbReference type="GO" id="GO:0003868">
    <property type="term" value="F:4-hydroxyphenylpyruvate dioxygenase activity"/>
    <property type="evidence" value="ECO:0007669"/>
    <property type="project" value="InterPro"/>
</dbReference>
<name>A0AA89QD94_STRCU</name>
<organism evidence="8 9">
    <name type="scientific">Streptomyces collinus</name>
    <dbReference type="NCBI Taxonomy" id="42684"/>
    <lineage>
        <taxon>Bacteria</taxon>
        <taxon>Bacillati</taxon>
        <taxon>Actinomycetota</taxon>
        <taxon>Actinomycetes</taxon>
        <taxon>Kitasatosporales</taxon>
        <taxon>Streptomycetaceae</taxon>
        <taxon>Streptomyces</taxon>
    </lineage>
</organism>
<evidence type="ECO:0000256" key="3">
    <source>
        <dbReference type="ARBA" id="ARBA00022737"/>
    </source>
</evidence>
<dbReference type="PIRSF" id="PIRSF009283">
    <property type="entry name" value="HPP_dOase"/>
    <property type="match status" value="1"/>
</dbReference>
<dbReference type="InterPro" id="IPR041736">
    <property type="entry name" value="4OHPhenylPyrv_dOase_N"/>
</dbReference>
<dbReference type="GO" id="GO:0006572">
    <property type="term" value="P:L-tyrosine catabolic process"/>
    <property type="evidence" value="ECO:0007669"/>
    <property type="project" value="TreeGrafter"/>
</dbReference>
<feature type="domain" description="VOC" evidence="7">
    <location>
        <begin position="20"/>
        <end position="145"/>
    </location>
</feature>
<feature type="region of interest" description="Disordered" evidence="6">
    <location>
        <begin position="146"/>
        <end position="165"/>
    </location>
</feature>
<evidence type="ECO:0000313" key="8">
    <source>
        <dbReference type="EMBL" id="MBB5814851.1"/>
    </source>
</evidence>
<dbReference type="Pfam" id="PF14696">
    <property type="entry name" value="Glyoxalase_5"/>
    <property type="match status" value="1"/>
</dbReference>
<gene>
    <name evidence="8" type="ORF">HNR72_005879</name>
</gene>
<evidence type="ECO:0000256" key="6">
    <source>
        <dbReference type="SAM" id="MobiDB-lite"/>
    </source>
</evidence>
<dbReference type="InterPro" id="IPR037523">
    <property type="entry name" value="VOC_core"/>
</dbReference>
<comment type="caution">
    <text evidence="8">The sequence shown here is derived from an EMBL/GenBank/DDBJ whole genome shotgun (WGS) entry which is preliminary data.</text>
</comment>
<evidence type="ECO:0000259" key="7">
    <source>
        <dbReference type="PROSITE" id="PS51819"/>
    </source>
</evidence>
<dbReference type="CDD" id="cd08342">
    <property type="entry name" value="HPPD_N_like"/>
    <property type="match status" value="1"/>
</dbReference>
<comment type="similarity">
    <text evidence="1">Belongs to the 4HPPD family.</text>
</comment>
<dbReference type="InterPro" id="IPR004360">
    <property type="entry name" value="Glyas_Fos-R_dOase_dom"/>
</dbReference>
<keyword evidence="4 5" id="KW-0408">Iron</keyword>
<feature type="binding site" evidence="5">
    <location>
        <position position="336"/>
    </location>
    <ligand>
        <name>Fe cation</name>
        <dbReference type="ChEBI" id="CHEBI:24875"/>
    </ligand>
</feature>
<keyword evidence="2 5" id="KW-0479">Metal-binding</keyword>
<dbReference type="InterPro" id="IPR029068">
    <property type="entry name" value="Glyas_Bleomycin-R_OHBP_Dase"/>
</dbReference>
<keyword evidence="8" id="KW-0560">Oxidoreductase</keyword>
<comment type="cofactor">
    <cofactor evidence="5">
        <name>Fe cation</name>
        <dbReference type="ChEBI" id="CHEBI:24875"/>
    </cofactor>
    <text evidence="5">Binds 1 Fe cation per subunit.</text>
</comment>
<evidence type="ECO:0000313" key="9">
    <source>
        <dbReference type="Proteomes" id="UP000579531"/>
    </source>
</evidence>
<dbReference type="PROSITE" id="PS51819">
    <property type="entry name" value="VOC"/>
    <property type="match status" value="2"/>
</dbReference>
<reference evidence="8 9" key="1">
    <citation type="submission" date="2020-08" db="EMBL/GenBank/DDBJ databases">
        <title>Sequencing the genomes of 1000 actinobacteria strains.</title>
        <authorList>
            <person name="Klenk H.-P."/>
        </authorList>
    </citation>
    <scope>NUCLEOTIDE SEQUENCE [LARGE SCALE GENOMIC DNA]</scope>
    <source>
        <strain evidence="8 9">DSM 40129</strain>
    </source>
</reference>
<dbReference type="EMBL" id="JACHLX010000001">
    <property type="protein sequence ID" value="MBB5814851.1"/>
    <property type="molecule type" value="Genomic_DNA"/>
</dbReference>
<evidence type="ECO:0000256" key="5">
    <source>
        <dbReference type="PIRSR" id="PIRSR009283-1"/>
    </source>
</evidence>
<accession>A0AA89QD94</accession>
<feature type="binding site" evidence="5">
    <location>
        <position position="177"/>
    </location>
    <ligand>
        <name>Fe cation</name>
        <dbReference type="ChEBI" id="CHEBI:24875"/>
    </ligand>
</feature>
<dbReference type="AlphaFoldDB" id="A0AA89QD94"/>
<dbReference type="SUPFAM" id="SSF54593">
    <property type="entry name" value="Glyoxalase/Bleomycin resistance protein/Dihydroxybiphenyl dioxygenase"/>
    <property type="match status" value="1"/>
</dbReference>